<dbReference type="FunFam" id="2.10.25.10:FF:000475">
    <property type="entry name" value="latent-transforming growth factor beta-binding protein 1 isoform X3"/>
    <property type="match status" value="1"/>
</dbReference>
<feature type="compositionally biased region" description="Pro residues" evidence="20">
    <location>
        <begin position="805"/>
        <end position="816"/>
    </location>
</feature>
<organism evidence="24 25">
    <name type="scientific">Astyanax mexicanus</name>
    <name type="common">Blind cave fish</name>
    <name type="synonym">Astyanax fasciatus mexicanus</name>
    <dbReference type="NCBI Taxonomy" id="7994"/>
    <lineage>
        <taxon>Eukaryota</taxon>
        <taxon>Metazoa</taxon>
        <taxon>Chordata</taxon>
        <taxon>Craniata</taxon>
        <taxon>Vertebrata</taxon>
        <taxon>Euteleostomi</taxon>
        <taxon>Actinopterygii</taxon>
        <taxon>Neopterygii</taxon>
        <taxon>Teleostei</taxon>
        <taxon>Ostariophysi</taxon>
        <taxon>Characiformes</taxon>
        <taxon>Characoidei</taxon>
        <taxon>Acestrorhamphidae</taxon>
        <taxon>Acestrorhamphinae</taxon>
        <taxon>Astyanax</taxon>
    </lineage>
</organism>
<proteinExistence type="inferred from homology"/>
<evidence type="ECO:0000256" key="15">
    <source>
        <dbReference type="ARBA" id="ARBA00064273"/>
    </source>
</evidence>
<feature type="domain" description="EGF-like" evidence="22">
    <location>
        <begin position="1144"/>
        <end position="1183"/>
    </location>
</feature>
<comment type="caution">
    <text evidence="19">Lacks conserved residue(s) required for the propagation of feature annotation.</text>
</comment>
<evidence type="ECO:0000256" key="7">
    <source>
        <dbReference type="ARBA" id="ARBA00022737"/>
    </source>
</evidence>
<comment type="similarity">
    <text evidence="12">Belongs to the LTBP family.</text>
</comment>
<dbReference type="Proteomes" id="UP000752171">
    <property type="component" value="Unassembled WGS sequence"/>
</dbReference>
<dbReference type="InterPro" id="IPR049883">
    <property type="entry name" value="NOTCH1_EGF-like"/>
</dbReference>
<evidence type="ECO:0000256" key="12">
    <source>
        <dbReference type="ARBA" id="ARBA00038081"/>
    </source>
</evidence>
<keyword evidence="8 19" id="KW-1015">Disulfide bond</keyword>
<feature type="domain" description="EGF-like" evidence="22">
    <location>
        <begin position="587"/>
        <end position="623"/>
    </location>
</feature>
<keyword evidence="5" id="KW-0597">Phosphoprotein</keyword>
<dbReference type="FunFam" id="2.10.25.10:FF:000046">
    <property type="entry name" value="Latent-transforming growth factor beta-binding protein 1 isoform x2"/>
    <property type="match status" value="1"/>
</dbReference>
<feature type="domain" description="TB" evidence="23">
    <location>
        <begin position="519"/>
        <end position="561"/>
    </location>
</feature>
<evidence type="ECO:0000256" key="17">
    <source>
        <dbReference type="ARBA" id="ARBA00072995"/>
    </source>
</evidence>
<keyword evidence="3" id="KW-0272">Extracellular matrix</keyword>
<dbReference type="SMART" id="SM00181">
    <property type="entry name" value="EGF"/>
    <property type="match status" value="23"/>
</dbReference>
<feature type="compositionally biased region" description="Polar residues" evidence="20">
    <location>
        <begin position="789"/>
        <end position="801"/>
    </location>
</feature>
<dbReference type="GO" id="GO:0019838">
    <property type="term" value="F:growth factor binding"/>
    <property type="evidence" value="ECO:0007669"/>
    <property type="project" value="UniProtKB-KW"/>
</dbReference>
<dbReference type="EMBL" id="JAICCE010000009">
    <property type="protein sequence ID" value="KAG9272886.1"/>
    <property type="molecule type" value="Genomic_DNA"/>
</dbReference>
<evidence type="ECO:0000256" key="13">
    <source>
        <dbReference type="ARBA" id="ARBA00059743"/>
    </source>
</evidence>
<feature type="compositionally biased region" description="Polar residues" evidence="20">
    <location>
        <begin position="767"/>
        <end position="782"/>
    </location>
</feature>
<feature type="region of interest" description="Disordered" evidence="20">
    <location>
        <begin position="239"/>
        <end position="260"/>
    </location>
</feature>
<evidence type="ECO:0000259" key="22">
    <source>
        <dbReference type="PROSITE" id="PS50026"/>
    </source>
</evidence>
<evidence type="ECO:0000256" key="1">
    <source>
        <dbReference type="ARBA" id="ARBA00004498"/>
    </source>
</evidence>
<evidence type="ECO:0000256" key="5">
    <source>
        <dbReference type="ARBA" id="ARBA00022553"/>
    </source>
</evidence>
<feature type="region of interest" description="Disordered" evidence="20">
    <location>
        <begin position="1774"/>
        <end position="1807"/>
    </location>
</feature>
<dbReference type="Gene3D" id="2.10.25.10">
    <property type="entry name" value="Laminin"/>
    <property type="match status" value="23"/>
</dbReference>
<feature type="compositionally biased region" description="Polar residues" evidence="20">
    <location>
        <begin position="242"/>
        <end position="260"/>
    </location>
</feature>
<evidence type="ECO:0000256" key="18">
    <source>
        <dbReference type="ARBA" id="ARBA00075443"/>
    </source>
</evidence>
<feature type="domain" description="EGF-like" evidence="22">
    <location>
        <begin position="1393"/>
        <end position="1434"/>
    </location>
</feature>
<accession>A0A8T2LU66</accession>
<feature type="domain" description="EGF-like" evidence="22">
    <location>
        <begin position="1946"/>
        <end position="1988"/>
    </location>
</feature>
<dbReference type="Pfam" id="PF07645">
    <property type="entry name" value="EGF_CA"/>
    <property type="match status" value="19"/>
</dbReference>
<dbReference type="SUPFAM" id="SSF57581">
    <property type="entry name" value="TB module/8-cys domain"/>
    <property type="match status" value="4"/>
</dbReference>
<feature type="domain" description="EGF-like" evidence="22">
    <location>
        <begin position="862"/>
        <end position="903"/>
    </location>
</feature>
<dbReference type="OrthoDB" id="10045365at2759"/>
<evidence type="ECO:0000256" key="14">
    <source>
        <dbReference type="ARBA" id="ARBA00062844"/>
    </source>
</evidence>
<evidence type="ECO:0000259" key="23">
    <source>
        <dbReference type="PROSITE" id="PS51364"/>
    </source>
</evidence>
<dbReference type="PROSITE" id="PS00022">
    <property type="entry name" value="EGF_1"/>
    <property type="match status" value="2"/>
</dbReference>
<comment type="subunit">
    <text evidence="15">Forms part of the large latent transforming growth factor beta precursor complex; removal is essential for activation of complex. Interacts with LTBP1 and TGFB1. Interacts with EFEMP2; this interaction promotes fibrillar deposition of EFEMP2.</text>
</comment>
<dbReference type="Pfam" id="PF00683">
    <property type="entry name" value="TB"/>
    <property type="match status" value="3"/>
</dbReference>
<feature type="disulfide bond" evidence="19">
    <location>
        <begin position="84"/>
        <end position="94"/>
    </location>
</feature>
<feature type="domain" description="EGF-like" evidence="22">
    <location>
        <begin position="984"/>
        <end position="1023"/>
    </location>
</feature>
<dbReference type="PROSITE" id="PS51364">
    <property type="entry name" value="TB"/>
    <property type="match status" value="4"/>
</dbReference>
<dbReference type="GO" id="GO:0071944">
    <property type="term" value="C:cell periphery"/>
    <property type="evidence" value="ECO:0007669"/>
    <property type="project" value="UniProtKB-ARBA"/>
</dbReference>
<dbReference type="FunFam" id="2.10.25.10:FF:000115">
    <property type="entry name" value="latent-transforming growth factor beta-binding protein 4 isoform X2"/>
    <property type="match status" value="1"/>
</dbReference>
<dbReference type="FunFam" id="2.10.25.10:FF:000019">
    <property type="entry name" value="latent-transforming growth factor beta-binding protein 1 isoform X2"/>
    <property type="match status" value="1"/>
</dbReference>
<dbReference type="PANTHER" id="PTHR47333">
    <property type="entry name" value="VON WILLEBRAND FACTOR C AND EGF DOMAIN-CONTAINING PROTEIN"/>
    <property type="match status" value="1"/>
</dbReference>
<name>A0A8T2LU66_ASTMX</name>
<dbReference type="InterPro" id="IPR000152">
    <property type="entry name" value="EGF-type_Asp/Asn_hydroxyl_site"/>
</dbReference>
<dbReference type="FunFam" id="3.90.290.10:FF:000001">
    <property type="entry name" value="Latent-transforming growth factor beta-binding protein 3 isoform 1"/>
    <property type="match status" value="1"/>
</dbReference>
<dbReference type="PROSITE" id="PS00010">
    <property type="entry name" value="ASX_HYDROXYL"/>
    <property type="match status" value="13"/>
</dbReference>
<dbReference type="FunFam" id="2.10.25.10:FF:000056">
    <property type="entry name" value="Latent-transforming growth factor beta-binding protein 3 isoform 2"/>
    <property type="match status" value="1"/>
</dbReference>
<feature type="region of interest" description="Disordered" evidence="20">
    <location>
        <begin position="765"/>
        <end position="820"/>
    </location>
</feature>
<comment type="function">
    <text evidence="13">Key regulator of transforming growth factor beta (TGFB1, TGFB2 and TGFB3) that controls TGF-beta activation by maintaining it in a latent state during storage in extracellular space. Associates specifically via disulfide bonds with the Latency-associated peptide (LAP), which is the regulatory chain of TGF-beta, and regulates integrin-dependent activation of TGF-beta. Outcompeted by LRRC32/GARP for binding to LAP regulatory chain of TGF-beta.</text>
</comment>
<evidence type="ECO:0000256" key="16">
    <source>
        <dbReference type="ARBA" id="ARBA00072992"/>
    </source>
</evidence>
<comment type="caution">
    <text evidence="24">The sequence shown here is derived from an EMBL/GenBank/DDBJ whole genome shotgun (WGS) entry which is preliminary data.</text>
</comment>
<dbReference type="PANTHER" id="PTHR47333:SF5">
    <property type="entry name" value="FIBRILLIN-3"/>
    <property type="match status" value="1"/>
</dbReference>
<gene>
    <name evidence="24" type="primary">LTBP4</name>
    <name evidence="24" type="ORF">AMEX_G11960</name>
</gene>
<evidence type="ECO:0000256" key="8">
    <source>
        <dbReference type="ARBA" id="ARBA00023157"/>
    </source>
</evidence>
<keyword evidence="9" id="KW-0325">Glycoprotein</keyword>
<feature type="domain" description="EGF-like" evidence="22">
    <location>
        <begin position="904"/>
        <end position="943"/>
    </location>
</feature>
<reference evidence="24 25" key="1">
    <citation type="submission" date="2021-07" db="EMBL/GenBank/DDBJ databases">
        <authorList>
            <person name="Imarazene B."/>
            <person name="Zahm M."/>
            <person name="Klopp C."/>
            <person name="Cabau C."/>
            <person name="Beille S."/>
            <person name="Jouanno E."/>
            <person name="Castinel A."/>
            <person name="Lluch J."/>
            <person name="Gil L."/>
            <person name="Kuchtly C."/>
            <person name="Lopez Roques C."/>
            <person name="Donnadieu C."/>
            <person name="Parrinello H."/>
            <person name="Journot L."/>
            <person name="Du K."/>
            <person name="Schartl M."/>
            <person name="Retaux S."/>
            <person name="Guiguen Y."/>
        </authorList>
    </citation>
    <scope>NUCLEOTIDE SEQUENCE [LARGE SCALE GENOMIC DNA]</scope>
    <source>
        <strain evidence="24">Pach_M1</strain>
        <tissue evidence="24">Testis</tissue>
    </source>
</reference>
<comment type="subcellular location">
    <subcellularLocation>
        <location evidence="1">Secreted</location>
        <location evidence="1">Extracellular space</location>
        <location evidence="1">Extracellular matrix</location>
    </subcellularLocation>
</comment>
<dbReference type="FunFam" id="2.10.25.10:FF:000017">
    <property type="entry name" value="latent-transforming growth factor beta-binding protein 4 isoform X1"/>
    <property type="match status" value="2"/>
</dbReference>
<comment type="subunit">
    <text evidence="14">Interacts with TGFB1; associates via disulfide bonds with the Latency-associated peptide chain (LAP) regulatory chain of TGFB1, leading to regulate activation of TGF-beta-1. LTBP1 does not bind directly to TGF-beta-1, the active chain of TGFB1. Interacts (via C-terminal domain) with FBN1 (via N-terminal domain). Interacts with FBN2. Interacts with ADAMTSL2. Interacts with EFEMP2.</text>
</comment>
<dbReference type="InterPro" id="IPR001881">
    <property type="entry name" value="EGF-like_Ca-bd_dom"/>
</dbReference>
<dbReference type="FunFam" id="2.10.25.10:FF:000194">
    <property type="entry name" value="Latent transforming growth factor beta binding protein 2"/>
    <property type="match status" value="1"/>
</dbReference>
<keyword evidence="11" id="KW-0379">Hydroxylation</keyword>
<evidence type="ECO:0000256" key="21">
    <source>
        <dbReference type="SAM" id="SignalP"/>
    </source>
</evidence>
<evidence type="ECO:0000256" key="2">
    <source>
        <dbReference type="ARBA" id="ARBA00022525"/>
    </source>
</evidence>
<feature type="region of interest" description="Disordered" evidence="20">
    <location>
        <begin position="1486"/>
        <end position="1510"/>
    </location>
</feature>
<dbReference type="InterPro" id="IPR018097">
    <property type="entry name" value="EGF_Ca-bd_CS"/>
</dbReference>
<dbReference type="InterPro" id="IPR036773">
    <property type="entry name" value="TB_dom_sf"/>
</dbReference>
<dbReference type="FunFam" id="2.10.25.10:FF:000014">
    <property type="entry name" value="Latent-transforming growth factor beta-binding protein 3"/>
    <property type="match status" value="2"/>
</dbReference>
<feature type="domain" description="EGF-like" evidence="22">
    <location>
        <begin position="1064"/>
        <end position="1103"/>
    </location>
</feature>
<feature type="signal peptide" evidence="21">
    <location>
        <begin position="1"/>
        <end position="28"/>
    </location>
</feature>
<feature type="compositionally biased region" description="Low complexity" evidence="20">
    <location>
        <begin position="1500"/>
        <end position="1510"/>
    </location>
</feature>
<feature type="disulfide bond" evidence="19">
    <location>
        <begin position="102"/>
        <end position="111"/>
    </location>
</feature>
<dbReference type="SUPFAM" id="SSF57196">
    <property type="entry name" value="EGF/Laminin"/>
    <property type="match status" value="6"/>
</dbReference>
<feature type="domain" description="EGF-like" evidence="22">
    <location>
        <begin position="1266"/>
        <end position="1307"/>
    </location>
</feature>
<feature type="disulfide bond" evidence="19">
    <location>
        <begin position="350"/>
        <end position="360"/>
    </location>
</feature>
<evidence type="ECO:0000256" key="4">
    <source>
        <dbReference type="ARBA" id="ARBA00022536"/>
    </source>
</evidence>
<dbReference type="Gene3D" id="3.90.290.10">
    <property type="entry name" value="TGF-beta binding (TB) domain"/>
    <property type="match status" value="4"/>
</dbReference>
<feature type="domain" description="EGF-like" evidence="22">
    <location>
        <begin position="1224"/>
        <end position="1265"/>
    </location>
</feature>
<sequence>MLCRTLTLRAAGCLSVVLLVLALSEAEGGEELQQDRWKVQRRNRTRINWTRIQIDVNGPNVCDAKCCPGWTVQLKTKQCTKPRCLPRCHNRAVCRQPNICQCRPGFHGDRCEISSITAAPSVWLWKQPSWTSAPPATVTSPVTTVTPVTSPVTTVTTNTPDTTVNTVTPVTAVTPLIITEGLWSSLNTSASDPKKKYSLHWQSHSLKEAQAVLLKKALARGVGGSKITSVLLKHIETERNRLQSTPNTAHTSPQPSTKSFHTQHGQYTLIYTPAAAQTASSQTPNGQRTFGLLGSSERIKVLFTPTICRLRCTQNRCTNYCERGNITTVYNSEQQGAQGAPSPGFRLFLCPMLCKNGGVCIQKDRCLCPPNFTGKFCHIPVSSAASTNEIEKPISSSSVVTNQGLTESEYILPLQSPQLQARGSPMVKVRVQHPPEASVKIHQVLKVGSGPTVHERSETVTWSAGLSGSRSGIILPGERAEALPPRAQATSFRGQAPPPRIQAQTIRGDFTYTETSGFKYCFREFRNGQCSSPMPGLRSQETCCRGDGLAWGINECTLCPPSSGSRGRGEGHCPKGFERVNGTQCVDVNECEQPGFCQNGNCVNTRGSYSCVCRQGFLLDASHGLCISQKVISSEKDQCFRILNQGVCSLHILRNITKQICCCSRVGKAWGRKCEACPFFGSAEFKEICPAGAGYHYSPNTLKITQRVAEINDTIGPQLVSESRPQQPEAPRHTTRPQPPTHGQTAHVQYDPRQPITSEIYIVQGRHGQTQDRPPATSQPTRAQPPVIRTQTGRPSINRQTVRPLPVPATPRPSLPRPDTRVCDARPQVCGPGRCVDVPGGRHTCICNPGFILNAQAGHCQDKNECVLTPRPCLGGQCENTVGSYRCVCPPGYQSNSQQNQCSDIDECRQVPNPCTNGRCENTLGSFRCVCRTGYKLQDNTCTDIDECDDPLRCPGQECVNSQGSYKCVSCRPGFGLLNGQCSDIDECRQNPSPCSNGRCENTPGSYRCACQVGYRTQGNTCTDVNECEDPLQCLGQECVNTQGSYRCMSCRPGFALVSGRCSDIDECRQVPVPCSNGRCENTLGSYRCVCRPGYRLQGNTCTDVNECEDSRLCPGQECVNTQGSYRCSSCRSGYTFRNGQCADVDECVRSPSLCSTGRCENTQGSYRCVCRPGFRLEDNTCRDVDECENEIQCPGQQCVNSIGSFNCVSCRPGFEIINGQCKDIDECASPQTCGPQSVCVNTDGSYRCECSAGYRAAGPGRQCRDINECLEGDFCFPKGECVNMDGSYMCVCAQGYQTGINRTSCQDVDECTREGVCQDGHCANTDGSFLCHCKTGFTSNPEKTACLDVDECVDSEGAVCGSLRCENTIGSFQCLVSCQPGYSITATGECVDINECANETVCGEQSYCQNLIGTYQCICDQGYESVGDGRSCMDINECETMVGVCGAARCWNVEGSFTCECDSQQEEFNPLTLQCVKKAALGDTGSSVQRGVSFPPRPGSGSALSPAGPGERRECYYNIEQQDSCRILTHNSSLQECCCTVGQGWGLRCLYDTCPTPGTAEFQALCPSGRGYVTSTVGAYSYKDVDECKLFDPEVCKGGVCVNNIPGYSCYCPSGHYYNATLMECSDNDECLSKDTCPGGQCVNTQGSFYCICEPPLVLDETQRNCVNISDFSMEAKLSYCWQHVTPDLMCQSLLRGVQLTFVDCCCLYGEAWGLHCALCPRRDEPDYEVLCREVGPPPNSPRYAERFNPVPRRGEDYFPPYSPLIYPDTLPGAPEYGQPDYDDYSPVRGTGPRSGLRERTPGSYSPYVPPGLGSDHYYEDYDAAPLPPYGVPNPRGERAFGTRPQPPRAEGRPFSLAPLPEDTEREEPWRAAAPFPPFTDRRVGGDPPRRVYERQYEPFAGLMEGECGILQGCENGRCVRVGEGYTCDCYEGYQLDISSMTCIDVDECDDPTFRECVNGRCVNTEGSFRCVCLRGFIMSRRPNHCIPA</sequence>
<feature type="domain" description="EGF-like" evidence="22">
    <location>
        <begin position="80"/>
        <end position="112"/>
    </location>
</feature>
<evidence type="ECO:0000313" key="25">
    <source>
        <dbReference type="Proteomes" id="UP000752171"/>
    </source>
</evidence>
<dbReference type="PROSITE" id="PS50026">
    <property type="entry name" value="EGF_3"/>
    <property type="match status" value="13"/>
</dbReference>
<dbReference type="SMART" id="SM00179">
    <property type="entry name" value="EGF_CA"/>
    <property type="match status" value="21"/>
</dbReference>
<feature type="domain" description="EGF-like" evidence="22">
    <location>
        <begin position="346"/>
        <end position="378"/>
    </location>
</feature>
<dbReference type="PROSITE" id="PS01187">
    <property type="entry name" value="EGF_CA"/>
    <property type="match status" value="8"/>
</dbReference>
<dbReference type="CDD" id="cd00054">
    <property type="entry name" value="EGF_CA"/>
    <property type="match status" value="16"/>
</dbReference>
<evidence type="ECO:0000313" key="24">
    <source>
        <dbReference type="EMBL" id="KAG9272886.1"/>
    </source>
</evidence>
<feature type="disulfide bond" evidence="19">
    <location>
        <begin position="368"/>
        <end position="377"/>
    </location>
</feature>
<evidence type="ECO:0000256" key="6">
    <source>
        <dbReference type="ARBA" id="ARBA00022729"/>
    </source>
</evidence>
<keyword evidence="6 21" id="KW-0732">Signal</keyword>
<feature type="domain" description="EGF-like" evidence="22">
    <location>
        <begin position="1308"/>
        <end position="1343"/>
    </location>
</feature>
<dbReference type="GO" id="GO:0005509">
    <property type="term" value="F:calcium ion binding"/>
    <property type="evidence" value="ECO:0007669"/>
    <property type="project" value="InterPro"/>
</dbReference>
<evidence type="ECO:0000256" key="3">
    <source>
        <dbReference type="ARBA" id="ARBA00022530"/>
    </source>
</evidence>
<protein>
    <recommendedName>
        <fullName evidence="16">Latent-transforming growth factor beta-binding protein 1</fullName>
    </recommendedName>
    <alternativeName>
        <fullName evidence="17">Latent-transforming growth factor beta-binding protein 4</fullName>
    </alternativeName>
    <alternativeName>
        <fullName evidence="18">Transforming growth factor beta-1-binding protein 1</fullName>
    </alternativeName>
</protein>
<keyword evidence="7" id="KW-0677">Repeat</keyword>
<evidence type="ECO:0000256" key="9">
    <source>
        <dbReference type="ARBA" id="ARBA00023180"/>
    </source>
</evidence>
<dbReference type="InterPro" id="IPR017878">
    <property type="entry name" value="TB_dom"/>
</dbReference>
<dbReference type="PIRSF" id="PIRSF036312">
    <property type="entry name" value="Fibrillin"/>
    <property type="match status" value="1"/>
</dbReference>
<feature type="region of interest" description="Disordered" evidence="20">
    <location>
        <begin position="719"/>
        <end position="752"/>
    </location>
</feature>
<dbReference type="FunFam" id="2.10.25.10:FF:000005">
    <property type="entry name" value="Fibrillin 2"/>
    <property type="match status" value="4"/>
</dbReference>
<dbReference type="InterPro" id="IPR000742">
    <property type="entry name" value="EGF"/>
</dbReference>
<dbReference type="InterPro" id="IPR009030">
    <property type="entry name" value="Growth_fac_rcpt_cys_sf"/>
</dbReference>
<keyword evidence="2" id="KW-0964">Secreted</keyword>
<evidence type="ECO:0000256" key="20">
    <source>
        <dbReference type="SAM" id="MobiDB-lite"/>
    </source>
</evidence>
<evidence type="ECO:0000256" key="11">
    <source>
        <dbReference type="ARBA" id="ARBA00023278"/>
    </source>
</evidence>
<feature type="domain" description="TB" evidence="23">
    <location>
        <begin position="1680"/>
        <end position="1733"/>
    </location>
</feature>
<dbReference type="InterPro" id="IPR052080">
    <property type="entry name" value="vWF_C/EGF_Fibrillin"/>
</dbReference>
<feature type="region of interest" description="Disordered" evidence="20">
    <location>
        <begin position="1825"/>
        <end position="1869"/>
    </location>
</feature>
<feature type="domain" description="TB" evidence="23">
    <location>
        <begin position="637"/>
        <end position="689"/>
    </location>
</feature>
<feature type="domain" description="TB" evidence="23">
    <location>
        <begin position="1514"/>
        <end position="1567"/>
    </location>
</feature>
<evidence type="ECO:0000256" key="19">
    <source>
        <dbReference type="PROSITE-ProRule" id="PRU00076"/>
    </source>
</evidence>
<feature type="chain" id="PRO_5035821319" description="Latent-transforming growth factor beta-binding protein 1" evidence="21">
    <location>
        <begin position="29"/>
        <end position="1990"/>
    </location>
</feature>
<dbReference type="SUPFAM" id="SSF57184">
    <property type="entry name" value="Growth factor receptor domain"/>
    <property type="match status" value="7"/>
</dbReference>
<keyword evidence="10" id="KW-0340">Growth factor binding</keyword>
<dbReference type="PROSITE" id="PS01186">
    <property type="entry name" value="EGF_2"/>
    <property type="match status" value="11"/>
</dbReference>
<keyword evidence="4 19" id="KW-0245">EGF-like domain</keyword>
<evidence type="ECO:0000256" key="10">
    <source>
        <dbReference type="ARBA" id="ARBA00023183"/>
    </source>
</evidence>